<dbReference type="InterPro" id="IPR001633">
    <property type="entry name" value="EAL_dom"/>
</dbReference>
<dbReference type="SUPFAM" id="SSF55781">
    <property type="entry name" value="GAF domain-like"/>
    <property type="match status" value="1"/>
</dbReference>
<dbReference type="NCBIfam" id="TIGR00229">
    <property type="entry name" value="sensory_box"/>
    <property type="match status" value="1"/>
</dbReference>
<name>A0A0P7Y4H3_9HYPH</name>
<dbReference type="InterPro" id="IPR052155">
    <property type="entry name" value="Biofilm_reg_signaling"/>
</dbReference>
<evidence type="ECO:0000259" key="2">
    <source>
        <dbReference type="PROSITE" id="PS50112"/>
    </source>
</evidence>
<dbReference type="Gene3D" id="3.20.20.450">
    <property type="entry name" value="EAL domain"/>
    <property type="match status" value="1"/>
</dbReference>
<dbReference type="InterPro" id="IPR029016">
    <property type="entry name" value="GAF-like_dom_sf"/>
</dbReference>
<dbReference type="SUPFAM" id="SSF55073">
    <property type="entry name" value="Nucleotide cyclase"/>
    <property type="match status" value="1"/>
</dbReference>
<feature type="domain" description="EAL" evidence="4">
    <location>
        <begin position="472"/>
        <end position="730"/>
    </location>
</feature>
<dbReference type="CDD" id="cd00130">
    <property type="entry name" value="PAS"/>
    <property type="match status" value="1"/>
</dbReference>
<dbReference type="EMBL" id="FMBM01000002">
    <property type="protein sequence ID" value="SCC82428.1"/>
    <property type="molecule type" value="Genomic_DNA"/>
</dbReference>
<evidence type="ECO:0000259" key="4">
    <source>
        <dbReference type="PROSITE" id="PS50883"/>
    </source>
</evidence>
<comment type="caution">
    <text evidence="6">The sequence shown here is derived from an EMBL/GenBank/DDBJ whole genome shotgun (WGS) entry which is preliminary data.</text>
</comment>
<feature type="domain" description="GGDEF" evidence="5">
    <location>
        <begin position="337"/>
        <end position="467"/>
    </location>
</feature>
<dbReference type="InterPro" id="IPR029787">
    <property type="entry name" value="Nucleotide_cyclase"/>
</dbReference>
<evidence type="ECO:0000313" key="7">
    <source>
        <dbReference type="EMBL" id="SCC82428.1"/>
    </source>
</evidence>
<dbReference type="InterPro" id="IPR035965">
    <property type="entry name" value="PAS-like_dom_sf"/>
</dbReference>
<feature type="domain" description="PAC" evidence="3">
    <location>
        <begin position="259"/>
        <end position="309"/>
    </location>
</feature>
<dbReference type="SUPFAM" id="SSF141868">
    <property type="entry name" value="EAL domain-like"/>
    <property type="match status" value="1"/>
</dbReference>
<gene>
    <name evidence="7" type="ORF">GA0071312_3420</name>
    <name evidence="6" type="ORF">HLUCCO17_06330</name>
</gene>
<dbReference type="InterPro" id="IPR000014">
    <property type="entry name" value="PAS"/>
</dbReference>
<feature type="domain" description="PAS" evidence="2">
    <location>
        <begin position="182"/>
        <end position="252"/>
    </location>
</feature>
<dbReference type="Pfam" id="PF01590">
    <property type="entry name" value="GAF"/>
    <property type="match status" value="1"/>
</dbReference>
<dbReference type="InterPro" id="IPR000160">
    <property type="entry name" value="GGDEF_dom"/>
</dbReference>
<dbReference type="Pfam" id="PF00563">
    <property type="entry name" value="EAL"/>
    <property type="match status" value="1"/>
</dbReference>
<dbReference type="NCBIfam" id="TIGR00254">
    <property type="entry name" value="GGDEF"/>
    <property type="match status" value="1"/>
</dbReference>
<dbReference type="Gene3D" id="3.30.70.270">
    <property type="match status" value="1"/>
</dbReference>
<evidence type="ECO:0000313" key="9">
    <source>
        <dbReference type="Proteomes" id="UP000182800"/>
    </source>
</evidence>
<dbReference type="CDD" id="cd01948">
    <property type="entry name" value="EAL"/>
    <property type="match status" value="1"/>
</dbReference>
<dbReference type="InterPro" id="IPR003018">
    <property type="entry name" value="GAF"/>
</dbReference>
<evidence type="ECO:0000313" key="8">
    <source>
        <dbReference type="Proteomes" id="UP000050497"/>
    </source>
</evidence>
<sequence>MALRPADESALSSETRLRLENERLAVLARYEPPRGGSEADFDHIARLAAHLFNAPIAAVTLVGACEQAFTGCHGLAIAQTPRDVSFCHTDILTSRDVLVIEDTTRDPRFADNPFVTGEPHLRFYAGAPLVTHDDHVLGRVCIIDTKPRPPLDEREKTLLADLATLAMDRLERRREERRRAQTEHRHASFASSSPNAVICTNGSGIITEWNAGATAMFGYDGDEAIGQSLDIIIPEEMRAAHHAGMERNLRGESAGIVGNTVELPAMRRDGSRFPAEISVARWEEDGAKAFGAIIKDATQRKQAEDQLYRLAHFDPLTRIGNRTLFQKDIREALAARARGALLLIDLDGFKLVNDCYGHLTGDALLRLAAQRVQTIAFALGGVYRLGGDEFGVIIRDTHSNRAEDVASWIIDTLAEPFEVGGHVLRLGACVGIVVFSGDDPDTLLGNADLALYEAKSLGPGNRLFYTEDLRAKLEAVQELRTALQVAHEEEQFIVFLQPQVDLETGALTGVEALLRWQHPERGLLAPGAFIAELENTPIAADVGNRVLAQACRDAMRLRQRHGRDIRIGVNLFTAQLRRGDLVASVERVLAETDLPAHCLELEITETIILDDEELIIPQLRALRALGVGIAFDDYGTGWASLSQLKRYPLTRLKIDRSFVSDVTEDEDDAAIVRAVLALGSSLGLDVIAEGIEIPAQADFLREHQCLTGQGYLYGRPMPVEVLLGKAMQNEGADHGSAVSAVSAEGSAKAASRLRAI</sequence>
<dbReference type="PATRIC" id="fig|1653334.4.peg.2340"/>
<keyword evidence="9" id="KW-1185">Reference proteome</keyword>
<dbReference type="Pfam" id="PF13426">
    <property type="entry name" value="PAS_9"/>
    <property type="match status" value="1"/>
</dbReference>
<accession>A0A0P7Y4H3</accession>
<dbReference type="Proteomes" id="UP000182800">
    <property type="component" value="Unassembled WGS sequence"/>
</dbReference>
<dbReference type="SMART" id="SM00091">
    <property type="entry name" value="PAS"/>
    <property type="match status" value="1"/>
</dbReference>
<dbReference type="InterPro" id="IPR000700">
    <property type="entry name" value="PAS-assoc_C"/>
</dbReference>
<dbReference type="STRING" id="1653334.GA0071312_3420"/>
<dbReference type="RefSeq" id="WP_074445920.1">
    <property type="nucleotide sequence ID" value="NZ_FMBM01000002.1"/>
</dbReference>
<dbReference type="PANTHER" id="PTHR44757:SF2">
    <property type="entry name" value="BIOFILM ARCHITECTURE MAINTENANCE PROTEIN MBAA"/>
    <property type="match status" value="1"/>
</dbReference>
<evidence type="ECO:0000259" key="3">
    <source>
        <dbReference type="PROSITE" id="PS50113"/>
    </source>
</evidence>
<dbReference type="EMBL" id="LJSX01000007">
    <property type="protein sequence ID" value="KPQ11521.1"/>
    <property type="molecule type" value="Genomic_DNA"/>
</dbReference>
<protein>
    <submittedName>
        <fullName evidence="7">PAS domain S-box-containing protein/diguanylate cyclase (GGDEF) domain-containing protein</fullName>
    </submittedName>
    <submittedName>
        <fullName evidence="6">PAS domain S-box/diguanylate cyclase (GGDEF) domain</fullName>
    </submittedName>
</protein>
<dbReference type="InterPro" id="IPR035919">
    <property type="entry name" value="EAL_sf"/>
</dbReference>
<dbReference type="SMART" id="SM00065">
    <property type="entry name" value="GAF"/>
    <property type="match status" value="1"/>
</dbReference>
<dbReference type="SMART" id="SM00267">
    <property type="entry name" value="GGDEF"/>
    <property type="match status" value="1"/>
</dbReference>
<evidence type="ECO:0000313" key="6">
    <source>
        <dbReference type="EMBL" id="KPQ11521.1"/>
    </source>
</evidence>
<dbReference type="PANTHER" id="PTHR44757">
    <property type="entry name" value="DIGUANYLATE CYCLASE DGCP"/>
    <property type="match status" value="1"/>
</dbReference>
<evidence type="ECO:0000259" key="5">
    <source>
        <dbReference type="PROSITE" id="PS50887"/>
    </source>
</evidence>
<dbReference type="Proteomes" id="UP000050497">
    <property type="component" value="Unassembled WGS sequence"/>
</dbReference>
<dbReference type="PROSITE" id="PS50113">
    <property type="entry name" value="PAC"/>
    <property type="match status" value="1"/>
</dbReference>
<reference evidence="7 9" key="2">
    <citation type="submission" date="2016-08" db="EMBL/GenBank/DDBJ databases">
        <authorList>
            <person name="Varghese N."/>
            <person name="Submissions Spin"/>
        </authorList>
    </citation>
    <scope>NUCLEOTIDE SEQUENCE [LARGE SCALE GENOMIC DNA]</scope>
    <source>
        <strain evidence="7 9">HL-109</strain>
    </source>
</reference>
<organism evidence="6 8">
    <name type="scientific">Saliniramus fredricksonii</name>
    <dbReference type="NCBI Taxonomy" id="1653334"/>
    <lineage>
        <taxon>Bacteria</taxon>
        <taxon>Pseudomonadati</taxon>
        <taxon>Pseudomonadota</taxon>
        <taxon>Alphaproteobacteria</taxon>
        <taxon>Hyphomicrobiales</taxon>
        <taxon>Salinarimonadaceae</taxon>
        <taxon>Saliniramus</taxon>
    </lineage>
</organism>
<dbReference type="Gene3D" id="3.30.450.40">
    <property type="match status" value="1"/>
</dbReference>
<dbReference type="Pfam" id="PF00990">
    <property type="entry name" value="GGDEF"/>
    <property type="match status" value="1"/>
</dbReference>
<dbReference type="SUPFAM" id="SSF55785">
    <property type="entry name" value="PYP-like sensor domain (PAS domain)"/>
    <property type="match status" value="1"/>
</dbReference>
<feature type="compositionally biased region" description="Basic and acidic residues" evidence="1">
    <location>
        <begin position="174"/>
        <end position="186"/>
    </location>
</feature>
<evidence type="ECO:0000256" key="1">
    <source>
        <dbReference type="SAM" id="MobiDB-lite"/>
    </source>
</evidence>
<dbReference type="PROSITE" id="PS50887">
    <property type="entry name" value="GGDEF"/>
    <property type="match status" value="1"/>
</dbReference>
<dbReference type="OrthoDB" id="9814202at2"/>
<reference evidence="6 8" key="1">
    <citation type="submission" date="2015-09" db="EMBL/GenBank/DDBJ databases">
        <title>Identification and resolution of microdiversity through metagenomic sequencing of parallel consortia.</title>
        <authorList>
            <person name="Nelson W.C."/>
            <person name="Romine M.F."/>
            <person name="Lindemann S.R."/>
        </authorList>
    </citation>
    <scope>NUCLEOTIDE SEQUENCE [LARGE SCALE GENOMIC DNA]</scope>
    <source>
        <strain evidence="6">HL-109</strain>
    </source>
</reference>
<dbReference type="AlphaFoldDB" id="A0A0P7Y4H3"/>
<dbReference type="SMART" id="SM00052">
    <property type="entry name" value="EAL"/>
    <property type="match status" value="1"/>
</dbReference>
<dbReference type="PROSITE" id="PS50112">
    <property type="entry name" value="PAS"/>
    <property type="match status" value="1"/>
</dbReference>
<proteinExistence type="predicted"/>
<dbReference type="InterPro" id="IPR043128">
    <property type="entry name" value="Rev_trsase/Diguanyl_cyclase"/>
</dbReference>
<dbReference type="Gene3D" id="3.30.450.20">
    <property type="entry name" value="PAS domain"/>
    <property type="match status" value="1"/>
</dbReference>
<dbReference type="CDD" id="cd01949">
    <property type="entry name" value="GGDEF"/>
    <property type="match status" value="1"/>
</dbReference>
<dbReference type="PROSITE" id="PS50883">
    <property type="entry name" value="EAL"/>
    <property type="match status" value="1"/>
</dbReference>
<feature type="region of interest" description="Disordered" evidence="1">
    <location>
        <begin position="174"/>
        <end position="193"/>
    </location>
</feature>